<keyword evidence="3" id="KW-1185">Reference proteome</keyword>
<dbReference type="Gene3D" id="3.40.190.10">
    <property type="entry name" value="Periplasmic binding protein-like II"/>
    <property type="match status" value="2"/>
</dbReference>
<dbReference type="RefSeq" id="WP_283076495.1">
    <property type="nucleotide sequence ID" value="NZ_CP121671.1"/>
</dbReference>
<dbReference type="PIRSF" id="PIRSF029172">
    <property type="entry name" value="UCP029172_ABC_sbc_YnjB"/>
    <property type="match status" value="1"/>
</dbReference>
<dbReference type="EMBL" id="CP121671">
    <property type="protein sequence ID" value="WFT74498.1"/>
    <property type="molecule type" value="Genomic_DNA"/>
</dbReference>
<feature type="chain" id="PRO_5047155771" evidence="1">
    <location>
        <begin position="22"/>
        <end position="422"/>
    </location>
</feature>
<accession>A0ABY8IZ78</accession>
<name>A0ABY8IZ78_9BACI</name>
<organism evidence="2 3">
    <name type="scientific">Halobacillus naozhouensis</name>
    <dbReference type="NCBI Taxonomy" id="554880"/>
    <lineage>
        <taxon>Bacteria</taxon>
        <taxon>Bacillati</taxon>
        <taxon>Bacillota</taxon>
        <taxon>Bacilli</taxon>
        <taxon>Bacillales</taxon>
        <taxon>Bacillaceae</taxon>
        <taxon>Halobacillus</taxon>
    </lineage>
</organism>
<reference evidence="2 3" key="1">
    <citation type="submission" date="2023-04" db="EMBL/GenBank/DDBJ databases">
        <title>Genome sequence of Halobacillus naozhouensis KACC 21980.</title>
        <authorList>
            <person name="Kim S."/>
            <person name="Heo J."/>
            <person name="Kwon S.-W."/>
        </authorList>
    </citation>
    <scope>NUCLEOTIDE SEQUENCE [LARGE SCALE GENOMIC DNA]</scope>
    <source>
        <strain evidence="2 3">KCTC 13234</strain>
    </source>
</reference>
<evidence type="ECO:0000313" key="3">
    <source>
        <dbReference type="Proteomes" id="UP001221597"/>
    </source>
</evidence>
<dbReference type="NCBIfam" id="NF008633">
    <property type="entry name" value="PRK11622.1"/>
    <property type="match status" value="1"/>
</dbReference>
<evidence type="ECO:0000256" key="1">
    <source>
        <dbReference type="SAM" id="SignalP"/>
    </source>
</evidence>
<dbReference type="InterPro" id="IPR006059">
    <property type="entry name" value="SBP"/>
</dbReference>
<dbReference type="Pfam" id="PF13416">
    <property type="entry name" value="SBP_bac_8"/>
    <property type="match status" value="1"/>
</dbReference>
<dbReference type="InterPro" id="IPR027020">
    <property type="entry name" value="YnjB"/>
</dbReference>
<gene>
    <name evidence="2" type="ORF">P9989_19435</name>
</gene>
<protein>
    <submittedName>
        <fullName evidence="2">ABC transporter substrate-binding protein</fullName>
    </submittedName>
</protein>
<dbReference type="SUPFAM" id="SSF53850">
    <property type="entry name" value="Periplasmic binding protein-like II"/>
    <property type="match status" value="1"/>
</dbReference>
<keyword evidence="1" id="KW-0732">Signal</keyword>
<evidence type="ECO:0000313" key="2">
    <source>
        <dbReference type="EMBL" id="WFT74498.1"/>
    </source>
</evidence>
<feature type="signal peptide" evidence="1">
    <location>
        <begin position="1"/>
        <end position="21"/>
    </location>
</feature>
<dbReference type="PANTHER" id="PTHR42779">
    <property type="entry name" value="PROTEIN YNJB"/>
    <property type="match status" value="1"/>
</dbReference>
<dbReference type="PANTHER" id="PTHR42779:SF1">
    <property type="entry name" value="PROTEIN YNJB"/>
    <property type="match status" value="1"/>
</dbReference>
<dbReference type="Proteomes" id="UP001221597">
    <property type="component" value="Chromosome"/>
</dbReference>
<dbReference type="PROSITE" id="PS51257">
    <property type="entry name" value="PROKAR_LIPOPROTEIN"/>
    <property type="match status" value="1"/>
</dbReference>
<sequence>MKRPKLSYTLATFFIFAVVLAGCVGQKENHKETSSITQEDLLQAKWQDVLSQAEGQTVNVYLYGGSEATNRYIDDWVAPRLKKQTGIILNRVPVNDTKEIINKLLVEKQAGKRDGSVDVMWINGENFLTAKEKDLLWGSFVPELPNVQKYVDQESQVIKNDFGEPTEGMEAPWSQAQLVYTYNQNKMQQPPKSAEALKQWVKKHPGKFTYPAPPDFTGSAFIRNILYQTTGGYEQYLKSFDEQKGLDNKLEPFWDYLNAIEPYLWRKGQTYPESASKLDQLYANGAVWMTMSYDPAHAANEVKDGRFPESTRTFVFKEGTPSNTSYLSIPFNSPHKAAAMATINFMLSPNAQITKANPKIWGAQMAIDPNKLSEKHQKRLSALDLGKATLPAEVLAEHRVPEIPSDYVEYLEKGWLEHVAKD</sequence>
<proteinExistence type="predicted"/>